<dbReference type="RefSeq" id="WP_009449557.1">
    <property type="nucleotide sequence ID" value="NZ_AMSI01000003.1"/>
</dbReference>
<evidence type="ECO:0000259" key="1">
    <source>
        <dbReference type="Pfam" id="PF13467"/>
    </source>
</evidence>
<dbReference type="Pfam" id="PF13467">
    <property type="entry name" value="RHH_4"/>
    <property type="match status" value="1"/>
</dbReference>
<name>K2PQN0_9HYPH</name>
<dbReference type="Gene3D" id="1.10.3990.20">
    <property type="entry name" value="protein bp1543"/>
    <property type="match status" value="1"/>
</dbReference>
<feature type="domain" description="Ribbon-helix-helix" evidence="1">
    <location>
        <begin position="4"/>
        <end position="66"/>
    </location>
</feature>
<accession>K2PQN0</accession>
<dbReference type="InterPro" id="IPR038268">
    <property type="entry name" value="RHH_sf"/>
</dbReference>
<dbReference type="OrthoDB" id="7477016at2"/>
<reference evidence="2 3" key="1">
    <citation type="journal article" date="2012" name="J. Bacteriol.">
        <title>Genome Sequence of Nitratireductor indicus Type Strain C115.</title>
        <authorList>
            <person name="Lai Q."/>
            <person name="Li G."/>
            <person name="Yu Z."/>
            <person name="Shao Z."/>
        </authorList>
    </citation>
    <scope>NUCLEOTIDE SEQUENCE [LARGE SCALE GENOMIC DNA]</scope>
    <source>
        <strain evidence="2 3">C115</strain>
    </source>
</reference>
<comment type="caution">
    <text evidence="2">The sequence shown here is derived from an EMBL/GenBank/DDBJ whole genome shotgun (WGS) entry which is preliminary data.</text>
</comment>
<evidence type="ECO:0000313" key="2">
    <source>
        <dbReference type="EMBL" id="EKF43367.1"/>
    </source>
</evidence>
<organism evidence="2 3">
    <name type="scientific">Nitratireductor indicus C115</name>
    <dbReference type="NCBI Taxonomy" id="1231190"/>
    <lineage>
        <taxon>Bacteria</taxon>
        <taxon>Pseudomonadati</taxon>
        <taxon>Pseudomonadota</taxon>
        <taxon>Alphaproteobacteria</taxon>
        <taxon>Hyphomicrobiales</taxon>
        <taxon>Phyllobacteriaceae</taxon>
        <taxon>Nitratireductor</taxon>
    </lineage>
</organism>
<dbReference type="STRING" id="721133.SAMN05216176_101298"/>
<keyword evidence="3" id="KW-1185">Reference proteome</keyword>
<evidence type="ECO:0000313" key="3">
    <source>
        <dbReference type="Proteomes" id="UP000007374"/>
    </source>
</evidence>
<protein>
    <recommendedName>
        <fullName evidence="1">Ribbon-helix-helix domain-containing protein</fullName>
    </recommendedName>
</protein>
<gene>
    <name evidence="2" type="ORF">NA8A_05028</name>
</gene>
<dbReference type="EMBL" id="AMSI01000003">
    <property type="protein sequence ID" value="EKF43367.1"/>
    <property type="molecule type" value="Genomic_DNA"/>
</dbReference>
<dbReference type="Proteomes" id="UP000007374">
    <property type="component" value="Unassembled WGS sequence"/>
</dbReference>
<dbReference type="PATRIC" id="fig|1231190.3.peg.1052"/>
<sequence>MGVKKHSVSIRGHRTSISLEPAFFAEVERIALERAMPVAALIAEVDAARPDESNLSSALRLLVLEDLKRSRS</sequence>
<dbReference type="InterPro" id="IPR027373">
    <property type="entry name" value="RHH_dom"/>
</dbReference>
<dbReference type="AlphaFoldDB" id="K2PQN0"/>
<dbReference type="eggNOG" id="COG4321">
    <property type="taxonomic scope" value="Bacteria"/>
</dbReference>
<proteinExistence type="predicted"/>